<evidence type="ECO:0000313" key="2">
    <source>
        <dbReference type="Proteomes" id="UP000000663"/>
    </source>
</evidence>
<dbReference type="AlphaFoldDB" id="Q0W076"/>
<organism evidence="1 2">
    <name type="scientific">Methanocella arvoryzae (strain DSM 22066 / NBRC 105507 / MRE50)</name>
    <dbReference type="NCBI Taxonomy" id="351160"/>
    <lineage>
        <taxon>Archaea</taxon>
        <taxon>Methanobacteriati</taxon>
        <taxon>Methanobacteriota</taxon>
        <taxon>Stenosarchaea group</taxon>
        <taxon>Methanomicrobia</taxon>
        <taxon>Methanocellales</taxon>
        <taxon>Methanocellaceae</taxon>
        <taxon>Methanocella</taxon>
    </lineage>
</organism>
<gene>
    <name evidence="1" type="ORF">RM2</name>
</gene>
<proteinExistence type="predicted"/>
<dbReference type="Proteomes" id="UP000000663">
    <property type="component" value="Chromosome"/>
</dbReference>
<dbReference type="InterPro" id="IPR008949">
    <property type="entry name" value="Isoprenoid_synthase_dom_sf"/>
</dbReference>
<sequence length="297" mass="34055">MAGYVVELPLRWKTMDLKPYLPIYTKIGYGIMLNAITDLWLLTSGVDRKKFDPGSIVVVKHFIGYMNTMDDYLDAPENKHKQRPSLRFTKGDELWERRKEMFGSIEHYDVPRQKKIKRAICASADRLLSAFVRFRSLNAIGFDDALHIREETAGELCRVTAELFNVIHDVPSDRARAVETAFWNVGMVLQVHDDVGDICKDDREGFGENMVLQLLNQRPEEKARLMGAIAHKKNCPFSKIERYAPETARAARELQDRYMAAIPDTGGFERIRCLLDLTVSMRGRSAALRSIIDKMEL</sequence>
<protein>
    <submittedName>
        <fullName evidence="1">Uncharacterized protein</fullName>
    </submittedName>
</protein>
<dbReference type="KEGG" id="rci:RM2"/>
<reference evidence="1 2" key="1">
    <citation type="journal article" date="2006" name="Science">
        <title>Genome of rice cluster I archaea -- the key methane producers in the rice rhizosphere.</title>
        <authorList>
            <person name="Erkel C."/>
            <person name="Kube M."/>
            <person name="Reinhardt R."/>
            <person name="Liesack W."/>
        </authorList>
    </citation>
    <scope>NUCLEOTIDE SEQUENCE [LARGE SCALE GENOMIC DNA]</scope>
    <source>
        <strain evidence="2">DSM 22066 / NBRC 105507 / MRE50</strain>
    </source>
</reference>
<evidence type="ECO:0000313" key="1">
    <source>
        <dbReference type="EMBL" id="CAJ38217.1"/>
    </source>
</evidence>
<dbReference type="SUPFAM" id="SSF48576">
    <property type="entry name" value="Terpenoid synthases"/>
    <property type="match status" value="1"/>
</dbReference>
<dbReference type="EMBL" id="AM114193">
    <property type="protein sequence ID" value="CAJ38217.1"/>
    <property type="molecule type" value="Genomic_DNA"/>
</dbReference>
<keyword evidence="2" id="KW-1185">Reference proteome</keyword>
<accession>Q0W076</accession>
<name>Q0W076_METAR</name>